<dbReference type="AlphaFoldDB" id="A0A8X6UFM6"/>
<evidence type="ECO:0000313" key="2">
    <source>
        <dbReference type="Proteomes" id="UP000887013"/>
    </source>
</evidence>
<dbReference type="InterPro" id="IPR036186">
    <property type="entry name" value="Serpin_sf"/>
</dbReference>
<dbReference type="OrthoDB" id="6469332at2759"/>
<accession>A0A8X6UFM6</accession>
<sequence>MESKVLENAVENFKNSLNYDDLSMCYQIPDSLRDVCKIYLIHEKTKSINFKNVPDNLLNLNVIDDYEKSIETIDNIIQMDTEGFFKELDSKTKNRMKHGDFRSLILGILYLKGVWYAYRSKLHCKRKFYNADESVTDNVEFFYFENLKVTINNNMLSVDVPYNESLENFVRFTIPYAGESRIVTNSKVCLPEVDITFRKEIKINPLTVINYRYQQDVDGFTAACVSCMDTYDGVRHLESFYFDKPFDVTIFYKNEELFSAHVDTIESK</sequence>
<dbReference type="SUPFAM" id="SSF56574">
    <property type="entry name" value="Serpins"/>
    <property type="match status" value="1"/>
</dbReference>
<keyword evidence="2" id="KW-1185">Reference proteome</keyword>
<proteinExistence type="predicted"/>
<comment type="caution">
    <text evidence="1">The sequence shown here is derived from an EMBL/GenBank/DDBJ whole genome shotgun (WGS) entry which is preliminary data.</text>
</comment>
<evidence type="ECO:0000313" key="1">
    <source>
        <dbReference type="EMBL" id="GFU12368.1"/>
    </source>
</evidence>
<organism evidence="1 2">
    <name type="scientific">Nephila pilipes</name>
    <name type="common">Giant wood spider</name>
    <name type="synonym">Nephila maculata</name>
    <dbReference type="NCBI Taxonomy" id="299642"/>
    <lineage>
        <taxon>Eukaryota</taxon>
        <taxon>Metazoa</taxon>
        <taxon>Ecdysozoa</taxon>
        <taxon>Arthropoda</taxon>
        <taxon>Chelicerata</taxon>
        <taxon>Arachnida</taxon>
        <taxon>Araneae</taxon>
        <taxon>Araneomorphae</taxon>
        <taxon>Entelegynae</taxon>
        <taxon>Araneoidea</taxon>
        <taxon>Nephilidae</taxon>
        <taxon>Nephila</taxon>
    </lineage>
</organism>
<name>A0A8X6UFM6_NEPPI</name>
<gene>
    <name evidence="1" type="primary">AVEN_227445_1</name>
    <name evidence="1" type="ORF">NPIL_138401</name>
</gene>
<protein>
    <submittedName>
        <fullName evidence="1">Uncharacterized protein</fullName>
    </submittedName>
</protein>
<dbReference type="Proteomes" id="UP000887013">
    <property type="component" value="Unassembled WGS sequence"/>
</dbReference>
<dbReference type="EMBL" id="BMAW01078783">
    <property type="protein sequence ID" value="GFU12368.1"/>
    <property type="molecule type" value="Genomic_DNA"/>
</dbReference>
<reference evidence="1" key="1">
    <citation type="submission" date="2020-08" db="EMBL/GenBank/DDBJ databases">
        <title>Multicomponent nature underlies the extraordinary mechanical properties of spider dragline silk.</title>
        <authorList>
            <person name="Kono N."/>
            <person name="Nakamura H."/>
            <person name="Mori M."/>
            <person name="Yoshida Y."/>
            <person name="Ohtoshi R."/>
            <person name="Malay A.D."/>
            <person name="Moran D.A.P."/>
            <person name="Tomita M."/>
            <person name="Numata K."/>
            <person name="Arakawa K."/>
        </authorList>
    </citation>
    <scope>NUCLEOTIDE SEQUENCE</scope>
</reference>